<comment type="caution">
    <text evidence="1">The sequence shown here is derived from an EMBL/GenBank/DDBJ whole genome shotgun (WGS) entry which is preliminary data.</text>
</comment>
<name>A0AAW2S2Y7_SESRA</name>
<protein>
    <submittedName>
        <fullName evidence="1">Retrovirus-related Pol polyprotein from transposon TNT 1-94</fullName>
    </submittedName>
</protein>
<gene>
    <name evidence="1" type="ORF">Sradi_2569300</name>
</gene>
<sequence>MKDMGETSYVIGIKIHRDRSRCILKLSQETYINRVLERFQIKNCSPSVAPIVKGDKLNLNKGPMNNLEREQMKDITYAYAIGNIMYAQVCTRPDIAFVVGMFGKISE</sequence>
<proteinExistence type="predicted"/>
<evidence type="ECO:0000313" key="1">
    <source>
        <dbReference type="EMBL" id="KAL0386875.1"/>
    </source>
</evidence>
<reference evidence="1" key="2">
    <citation type="journal article" date="2024" name="Plant">
        <title>Genomic evolution and insights into agronomic trait innovations of Sesamum species.</title>
        <authorList>
            <person name="Miao H."/>
            <person name="Wang L."/>
            <person name="Qu L."/>
            <person name="Liu H."/>
            <person name="Sun Y."/>
            <person name="Le M."/>
            <person name="Wang Q."/>
            <person name="Wei S."/>
            <person name="Zheng Y."/>
            <person name="Lin W."/>
            <person name="Duan Y."/>
            <person name="Cao H."/>
            <person name="Xiong S."/>
            <person name="Wang X."/>
            <person name="Wei L."/>
            <person name="Li C."/>
            <person name="Ma Q."/>
            <person name="Ju M."/>
            <person name="Zhao R."/>
            <person name="Li G."/>
            <person name="Mu C."/>
            <person name="Tian Q."/>
            <person name="Mei H."/>
            <person name="Zhang T."/>
            <person name="Gao T."/>
            <person name="Zhang H."/>
        </authorList>
    </citation>
    <scope>NUCLEOTIDE SEQUENCE</scope>
    <source>
        <strain evidence="1">G02</strain>
    </source>
</reference>
<organism evidence="1">
    <name type="scientific">Sesamum radiatum</name>
    <name type="common">Black benniseed</name>
    <dbReference type="NCBI Taxonomy" id="300843"/>
    <lineage>
        <taxon>Eukaryota</taxon>
        <taxon>Viridiplantae</taxon>
        <taxon>Streptophyta</taxon>
        <taxon>Embryophyta</taxon>
        <taxon>Tracheophyta</taxon>
        <taxon>Spermatophyta</taxon>
        <taxon>Magnoliopsida</taxon>
        <taxon>eudicotyledons</taxon>
        <taxon>Gunneridae</taxon>
        <taxon>Pentapetalae</taxon>
        <taxon>asterids</taxon>
        <taxon>lamiids</taxon>
        <taxon>Lamiales</taxon>
        <taxon>Pedaliaceae</taxon>
        <taxon>Sesamum</taxon>
    </lineage>
</organism>
<accession>A0AAW2S2Y7</accession>
<dbReference type="EMBL" id="JACGWJ010000011">
    <property type="protein sequence ID" value="KAL0386875.1"/>
    <property type="molecule type" value="Genomic_DNA"/>
</dbReference>
<reference evidence="1" key="1">
    <citation type="submission" date="2020-06" db="EMBL/GenBank/DDBJ databases">
        <authorList>
            <person name="Li T."/>
            <person name="Hu X."/>
            <person name="Zhang T."/>
            <person name="Song X."/>
            <person name="Zhang H."/>
            <person name="Dai N."/>
            <person name="Sheng W."/>
            <person name="Hou X."/>
            <person name="Wei L."/>
        </authorList>
    </citation>
    <scope>NUCLEOTIDE SEQUENCE</scope>
    <source>
        <strain evidence="1">G02</strain>
        <tissue evidence="1">Leaf</tissue>
    </source>
</reference>
<dbReference type="AlphaFoldDB" id="A0AAW2S2Y7"/>